<dbReference type="Gene3D" id="2.30.30.30">
    <property type="match status" value="1"/>
</dbReference>
<dbReference type="EMBL" id="KN730378">
    <property type="protein sequence ID" value="KIH61134.1"/>
    <property type="molecule type" value="Genomic_DNA"/>
</dbReference>
<keyword evidence="8" id="KW-1185">Reference proteome</keyword>
<dbReference type="InterPro" id="IPR014722">
    <property type="entry name" value="Rib_uL2_dom2"/>
</dbReference>
<protein>
    <recommendedName>
        <fullName evidence="4">Large ribosomal subunit protein uL24m</fullName>
    </recommendedName>
    <alternativeName>
        <fullName evidence="5">39S ribosomal protein L24, mitochondrial</fullName>
    </alternativeName>
</protein>
<reference evidence="7 8" key="1">
    <citation type="submission" date="2013-12" db="EMBL/GenBank/DDBJ databases">
        <title>Draft genome of the parsitic nematode Ancylostoma duodenale.</title>
        <authorList>
            <person name="Mitreva M."/>
        </authorList>
    </citation>
    <scope>NUCLEOTIDE SEQUENCE [LARGE SCALE GENOMIC DNA]</scope>
    <source>
        <strain evidence="7 8">Zhejiang</strain>
    </source>
</reference>
<dbReference type="GO" id="GO:1990904">
    <property type="term" value="C:ribonucleoprotein complex"/>
    <property type="evidence" value="ECO:0007669"/>
    <property type="project" value="UniProtKB-KW"/>
</dbReference>
<dbReference type="PANTHER" id="PTHR12903">
    <property type="entry name" value="MITOCHONDRIAL RIBOSOMAL PROTEIN L24"/>
    <property type="match status" value="1"/>
</dbReference>
<evidence type="ECO:0000259" key="6">
    <source>
        <dbReference type="Pfam" id="PF00467"/>
    </source>
</evidence>
<dbReference type="InterPro" id="IPR005824">
    <property type="entry name" value="KOW"/>
</dbReference>
<dbReference type="InterPro" id="IPR041988">
    <property type="entry name" value="Ribosomal_uL24_KOW"/>
</dbReference>
<dbReference type="GO" id="GO:0005840">
    <property type="term" value="C:ribosome"/>
    <property type="evidence" value="ECO:0007669"/>
    <property type="project" value="UniProtKB-KW"/>
</dbReference>
<proteinExistence type="inferred from homology"/>
<dbReference type="SUPFAM" id="SSF50104">
    <property type="entry name" value="Translation proteins SH3-like domain"/>
    <property type="match status" value="1"/>
</dbReference>
<sequence length="168" mass="19838">MVQRFGAPDITRWVIHPDDYVPTFERPWTNDELSKATERAHDYHQALLNNKFFRLRRPNIKRIPDEEWTFFPGDLVQTPYERTTNRTSYCESNVLQVMVGKDKGRQGTVMSISRDTNEVLVEEVEDKDTPPNLVLERTYVPKLASFEDEISEEMGIKDPRPLKPTYWY</sequence>
<feature type="domain" description="KOW" evidence="6">
    <location>
        <begin position="97"/>
        <end position="122"/>
    </location>
</feature>
<dbReference type="OrthoDB" id="262547at2759"/>
<evidence type="ECO:0000313" key="8">
    <source>
        <dbReference type="Proteomes" id="UP000054047"/>
    </source>
</evidence>
<evidence type="ECO:0000256" key="3">
    <source>
        <dbReference type="ARBA" id="ARBA00023274"/>
    </source>
</evidence>
<dbReference type="GO" id="GO:0006412">
    <property type="term" value="P:translation"/>
    <property type="evidence" value="ECO:0007669"/>
    <property type="project" value="InterPro"/>
</dbReference>
<dbReference type="Pfam" id="PF00467">
    <property type="entry name" value="KOW"/>
    <property type="match status" value="1"/>
</dbReference>
<evidence type="ECO:0000256" key="2">
    <source>
        <dbReference type="ARBA" id="ARBA00022980"/>
    </source>
</evidence>
<evidence type="ECO:0000256" key="4">
    <source>
        <dbReference type="ARBA" id="ARBA00035283"/>
    </source>
</evidence>
<evidence type="ECO:0000256" key="5">
    <source>
        <dbReference type="ARBA" id="ARBA00035357"/>
    </source>
</evidence>
<gene>
    <name evidence="7" type="ORF">ANCDUO_08601</name>
</gene>
<dbReference type="AlphaFoldDB" id="A0A0C2GPY2"/>
<dbReference type="CDD" id="cd06089">
    <property type="entry name" value="KOW_RPL26"/>
    <property type="match status" value="1"/>
</dbReference>
<dbReference type="InterPro" id="IPR003256">
    <property type="entry name" value="Ribosomal_uL24"/>
</dbReference>
<dbReference type="GO" id="GO:0003723">
    <property type="term" value="F:RNA binding"/>
    <property type="evidence" value="ECO:0007669"/>
    <property type="project" value="InterPro"/>
</dbReference>
<dbReference type="Proteomes" id="UP000054047">
    <property type="component" value="Unassembled WGS sequence"/>
</dbReference>
<keyword evidence="3" id="KW-0687">Ribonucleoprotein</keyword>
<evidence type="ECO:0000313" key="7">
    <source>
        <dbReference type="EMBL" id="KIH61134.1"/>
    </source>
</evidence>
<keyword evidence="2" id="KW-0689">Ribosomal protein</keyword>
<accession>A0A0C2GPY2</accession>
<evidence type="ECO:0000256" key="1">
    <source>
        <dbReference type="ARBA" id="ARBA00010618"/>
    </source>
</evidence>
<comment type="similarity">
    <text evidence="1">Belongs to the universal ribosomal protein uL24 family.</text>
</comment>
<dbReference type="InterPro" id="IPR008991">
    <property type="entry name" value="Translation_prot_SH3-like_sf"/>
</dbReference>
<organism evidence="7 8">
    <name type="scientific">Ancylostoma duodenale</name>
    <dbReference type="NCBI Taxonomy" id="51022"/>
    <lineage>
        <taxon>Eukaryota</taxon>
        <taxon>Metazoa</taxon>
        <taxon>Ecdysozoa</taxon>
        <taxon>Nematoda</taxon>
        <taxon>Chromadorea</taxon>
        <taxon>Rhabditida</taxon>
        <taxon>Rhabditina</taxon>
        <taxon>Rhabditomorpha</taxon>
        <taxon>Strongyloidea</taxon>
        <taxon>Ancylostomatidae</taxon>
        <taxon>Ancylostomatinae</taxon>
        <taxon>Ancylostoma</taxon>
    </lineage>
</organism>
<dbReference type="GO" id="GO:0003735">
    <property type="term" value="F:structural constituent of ribosome"/>
    <property type="evidence" value="ECO:0007669"/>
    <property type="project" value="InterPro"/>
</dbReference>
<name>A0A0C2GPY2_9BILA</name>